<feature type="region of interest" description="Disordered" evidence="1">
    <location>
        <begin position="54"/>
        <end position="73"/>
    </location>
</feature>
<accession>A0A9Q8L9L8</accession>
<name>A0A9Q8L9L8_PASFU</name>
<dbReference type="EMBL" id="CP090164">
    <property type="protein sequence ID" value="UJO13330.1"/>
    <property type="molecule type" value="Genomic_DNA"/>
</dbReference>
<proteinExistence type="predicted"/>
<dbReference type="AlphaFoldDB" id="A0A9Q8L9L8"/>
<protein>
    <submittedName>
        <fullName evidence="2">Uncharacterized protein</fullName>
    </submittedName>
</protein>
<keyword evidence="3" id="KW-1185">Reference proteome</keyword>
<dbReference type="OrthoDB" id="3649486at2759"/>
<reference evidence="2" key="1">
    <citation type="submission" date="2021-12" db="EMBL/GenBank/DDBJ databases">
        <authorList>
            <person name="Zaccaron A."/>
            <person name="Stergiopoulos I."/>
        </authorList>
    </citation>
    <scope>NUCLEOTIDE SEQUENCE</scope>
    <source>
        <strain evidence="2">Race5_Kim</strain>
    </source>
</reference>
<dbReference type="Proteomes" id="UP000756132">
    <property type="component" value="Chromosome 2"/>
</dbReference>
<evidence type="ECO:0000313" key="3">
    <source>
        <dbReference type="Proteomes" id="UP000756132"/>
    </source>
</evidence>
<dbReference type="KEGG" id="ffu:CLAFUR5_03870"/>
<dbReference type="RefSeq" id="XP_047757696.1">
    <property type="nucleotide sequence ID" value="XM_047903018.1"/>
</dbReference>
<evidence type="ECO:0000313" key="2">
    <source>
        <dbReference type="EMBL" id="UJO13330.1"/>
    </source>
</evidence>
<sequence length="159" mass="18343">MYRQQRILDLMQSQSAQSAPQDNRLSVEEVKAQIMANCTTLWTILRAQKNQPSYNEYGRESEPRYHLRGSPKPPKLNLITTKRDIKTVKTVTADVVYETQPPRHAVMLRGPDAWTQREAYERLLAMTEEIIARKWNAFIDLGELTFVGGFGNGYYVAKH</sequence>
<gene>
    <name evidence="2" type="ORF">CLAFUR5_03870</name>
</gene>
<organism evidence="2 3">
    <name type="scientific">Passalora fulva</name>
    <name type="common">Tomato leaf mold</name>
    <name type="synonym">Cladosporium fulvum</name>
    <dbReference type="NCBI Taxonomy" id="5499"/>
    <lineage>
        <taxon>Eukaryota</taxon>
        <taxon>Fungi</taxon>
        <taxon>Dikarya</taxon>
        <taxon>Ascomycota</taxon>
        <taxon>Pezizomycotina</taxon>
        <taxon>Dothideomycetes</taxon>
        <taxon>Dothideomycetidae</taxon>
        <taxon>Mycosphaerellales</taxon>
        <taxon>Mycosphaerellaceae</taxon>
        <taxon>Fulvia</taxon>
    </lineage>
</organism>
<evidence type="ECO:0000256" key="1">
    <source>
        <dbReference type="SAM" id="MobiDB-lite"/>
    </source>
</evidence>
<dbReference type="GeneID" id="71983748"/>
<reference evidence="2" key="2">
    <citation type="journal article" date="2022" name="Microb. Genom.">
        <title>A chromosome-scale genome assembly of the tomato pathogen Cladosporium fulvum reveals a compartmentalized genome architecture and the presence of a dispensable chromosome.</title>
        <authorList>
            <person name="Zaccaron A.Z."/>
            <person name="Chen L.H."/>
            <person name="Samaras A."/>
            <person name="Stergiopoulos I."/>
        </authorList>
    </citation>
    <scope>NUCLEOTIDE SEQUENCE</scope>
    <source>
        <strain evidence="2">Race5_Kim</strain>
    </source>
</reference>